<dbReference type="Proteomes" id="UP000199603">
    <property type="component" value="Unassembled WGS sequence"/>
</dbReference>
<sequence>MFSVFRAQFAAVLCGLLCIPLFAAAADVQRFERGEFAFEYGPPETFVERVEIAGEWPAEAPGAQGASWRNWLIDEQVDFRGSEPVRFHEHVIETRSETLLANAARFEISFNPAFERLRLHAVEVRRDGTWSDRFNPESVTLARREGEFESDMATGRVSALVLVADVRLGDQIRYAYSVTGENPILRGMTHRAANLSWIDPILHRQVRLHFPSDMELDHRMFGEAAAPEISRTSQGVSLRWVGSALAANPMEEDAPSWHNQQPLMEVAGRRDWQTVSAWARGLYPMDQALPGELEALVEEWQQLPDAQSRAAAALRAVQEDVRYFSVLMGESSHRPTPPAETWQRRYGDCKDKAWLLSVLLTRMSMEAEPALVSSSHGRALDRSLPAASQFDHVIVRAKVEGRVFWLDATRSLQRGPLATRQSSDFGFALPVHSTDEGLVDMASLRDQRALQHVVERFLPAADGRSIRLEIETTLRGTEAERRRHEFRSRELSEISRSYVDYYSRLHGELASAEAIRFEDAPASGEIKVFEAYNLESPWTGSGTGSRILEVYADLLSPFVSLSGPQQRRHPLWRPHPIELRQTTEVIVPEGWTLLSIPHNSEASDESFRYARRARREADRVVLEHSFDSLAEQVAADQARRHFDARRRAMEAMGARLQFNLPTASANSERNQRLRALLGKPGS</sequence>
<protein>
    <recommendedName>
        <fullName evidence="2">DUF3857 domain-containing protein</fullName>
    </recommendedName>
</protein>
<dbReference type="AlphaFoldDB" id="A0A1G7AFX3"/>
<dbReference type="RefSeq" id="WP_091246088.1">
    <property type="nucleotide sequence ID" value="NZ_FNAG01000023.1"/>
</dbReference>
<dbReference type="InterPro" id="IPR024618">
    <property type="entry name" value="DUF3857"/>
</dbReference>
<dbReference type="Gene3D" id="3.10.620.30">
    <property type="match status" value="1"/>
</dbReference>
<feature type="chain" id="PRO_5011534603" description="DUF3857 domain-containing protein" evidence="1">
    <location>
        <begin position="26"/>
        <end position="682"/>
    </location>
</feature>
<evidence type="ECO:0000313" key="3">
    <source>
        <dbReference type="EMBL" id="SDE12776.1"/>
    </source>
</evidence>
<proteinExistence type="predicted"/>
<evidence type="ECO:0000256" key="1">
    <source>
        <dbReference type="SAM" id="SignalP"/>
    </source>
</evidence>
<name>A0A1G7AFX3_9GAMM</name>
<keyword evidence="1" id="KW-0732">Signal</keyword>
<accession>A0A1G7AFX3</accession>
<keyword evidence="4" id="KW-1185">Reference proteome</keyword>
<dbReference type="EMBL" id="FNAG01000023">
    <property type="protein sequence ID" value="SDE12776.1"/>
    <property type="molecule type" value="Genomic_DNA"/>
</dbReference>
<dbReference type="Pfam" id="PF12969">
    <property type="entry name" value="DUF3857"/>
    <property type="match status" value="1"/>
</dbReference>
<reference evidence="3 4" key="1">
    <citation type="submission" date="2016-10" db="EMBL/GenBank/DDBJ databases">
        <authorList>
            <person name="de Groot N.N."/>
        </authorList>
    </citation>
    <scope>NUCLEOTIDE SEQUENCE [LARGE SCALE GENOMIC DNA]</scope>
    <source>
        <strain evidence="3 4">DSM 16957</strain>
    </source>
</reference>
<gene>
    <name evidence="3" type="ORF">SAMN04488509_12316</name>
</gene>
<feature type="domain" description="DUF3857" evidence="2">
    <location>
        <begin position="86"/>
        <end position="246"/>
    </location>
</feature>
<dbReference type="OrthoDB" id="8595007at2"/>
<organism evidence="3 4">
    <name type="scientific">Aquimonas voraii</name>
    <dbReference type="NCBI Taxonomy" id="265719"/>
    <lineage>
        <taxon>Bacteria</taxon>
        <taxon>Pseudomonadati</taxon>
        <taxon>Pseudomonadota</taxon>
        <taxon>Gammaproteobacteria</taxon>
        <taxon>Lysobacterales</taxon>
        <taxon>Lysobacteraceae</taxon>
        <taxon>Aquimonas</taxon>
    </lineage>
</organism>
<feature type="signal peptide" evidence="1">
    <location>
        <begin position="1"/>
        <end position="25"/>
    </location>
</feature>
<evidence type="ECO:0000313" key="4">
    <source>
        <dbReference type="Proteomes" id="UP000199603"/>
    </source>
</evidence>
<dbReference type="InterPro" id="IPR038765">
    <property type="entry name" value="Papain-like_cys_pep_sf"/>
</dbReference>
<dbReference type="SUPFAM" id="SSF54001">
    <property type="entry name" value="Cysteine proteinases"/>
    <property type="match status" value="1"/>
</dbReference>
<dbReference type="Gene3D" id="2.60.40.3140">
    <property type="match status" value="1"/>
</dbReference>
<evidence type="ECO:0000259" key="2">
    <source>
        <dbReference type="Pfam" id="PF12969"/>
    </source>
</evidence>
<dbReference type="STRING" id="265719.SAMN04488509_12316"/>